<gene>
    <name evidence="3" type="ORF">AB6A40_005647</name>
</gene>
<accession>A0ABD6EG25</accession>
<evidence type="ECO:0000256" key="1">
    <source>
        <dbReference type="SAM" id="Phobius"/>
    </source>
</evidence>
<dbReference type="AlphaFoldDB" id="A0ABD6EG25"/>
<keyword evidence="1" id="KW-0812">Transmembrane</keyword>
<keyword evidence="4" id="KW-1185">Reference proteome</keyword>
<feature type="transmembrane region" description="Helical" evidence="1">
    <location>
        <begin position="78"/>
        <end position="102"/>
    </location>
</feature>
<evidence type="ECO:0000256" key="2">
    <source>
        <dbReference type="SAM" id="SignalP"/>
    </source>
</evidence>
<evidence type="ECO:0000313" key="4">
    <source>
        <dbReference type="Proteomes" id="UP001608902"/>
    </source>
</evidence>
<comment type="caution">
    <text evidence="3">The sequence shown here is derived from an EMBL/GenBank/DDBJ whole genome shotgun (WGS) entry which is preliminary data.</text>
</comment>
<feature type="transmembrane region" description="Helical" evidence="1">
    <location>
        <begin position="114"/>
        <end position="134"/>
    </location>
</feature>
<proteinExistence type="predicted"/>
<dbReference type="Proteomes" id="UP001608902">
    <property type="component" value="Unassembled WGS sequence"/>
</dbReference>
<dbReference type="EMBL" id="JBGFUD010003683">
    <property type="protein sequence ID" value="MFH4978938.1"/>
    <property type="molecule type" value="Genomic_DNA"/>
</dbReference>
<protein>
    <recommendedName>
        <fullName evidence="5">G-protein coupled receptors family 1 profile domain-containing protein</fullName>
    </recommendedName>
</protein>
<feature type="chain" id="PRO_5044827365" description="G-protein coupled receptors family 1 profile domain-containing protein" evidence="2">
    <location>
        <begin position="17"/>
        <end position="262"/>
    </location>
</feature>
<evidence type="ECO:0000313" key="3">
    <source>
        <dbReference type="EMBL" id="MFH4978938.1"/>
    </source>
</evidence>
<feature type="signal peptide" evidence="2">
    <location>
        <begin position="1"/>
        <end position="16"/>
    </location>
</feature>
<name>A0ABD6EG25_9BILA</name>
<evidence type="ECO:0008006" key="5">
    <source>
        <dbReference type="Google" id="ProtNLM"/>
    </source>
</evidence>
<organism evidence="3 4">
    <name type="scientific">Gnathostoma spinigerum</name>
    <dbReference type="NCBI Taxonomy" id="75299"/>
    <lineage>
        <taxon>Eukaryota</taxon>
        <taxon>Metazoa</taxon>
        <taxon>Ecdysozoa</taxon>
        <taxon>Nematoda</taxon>
        <taxon>Chromadorea</taxon>
        <taxon>Rhabditida</taxon>
        <taxon>Spirurina</taxon>
        <taxon>Gnathostomatomorpha</taxon>
        <taxon>Gnathostomatoidea</taxon>
        <taxon>Gnathostomatidae</taxon>
        <taxon>Gnathostoma</taxon>
    </lineage>
</organism>
<feature type="transmembrane region" description="Helical" evidence="1">
    <location>
        <begin position="154"/>
        <end position="173"/>
    </location>
</feature>
<keyword evidence="1" id="KW-1133">Transmembrane helix</keyword>
<sequence length="262" mass="29618">MFVLVFVLSFCRLITAISGQEPSLCCKIFFCVTFMLWSVSFVAHVSPLLSLNFSADDASWVLNAYNRTMISDISLKSVYYVAWIMSCLALLDYALITIYCIVKRFQSSNNVRITAVEFFGLLQSSINVSFMLLLKIVCKVRPQNPIVNKYQSMVIGVLSIILAALNPLLQICISRKLRRGMLALLKKIRQFVTSLCQIQTKLVKVHTVPTLPQLIVEKKKSLTKQKNGCDLTTTTKISFICSRDPVISVTEYKPNPPRTRND</sequence>
<keyword evidence="1" id="KW-0472">Membrane</keyword>
<keyword evidence="2" id="KW-0732">Signal</keyword>
<reference evidence="3 4" key="1">
    <citation type="submission" date="2024-08" db="EMBL/GenBank/DDBJ databases">
        <title>Gnathostoma spinigerum genome.</title>
        <authorList>
            <person name="Gonzalez-Bertolin B."/>
            <person name="Monzon S."/>
            <person name="Zaballos A."/>
            <person name="Jimenez P."/>
            <person name="Dekumyoy P."/>
            <person name="Varona S."/>
            <person name="Cuesta I."/>
            <person name="Sumanam S."/>
            <person name="Adisakwattana P."/>
            <person name="Gasser R.B."/>
            <person name="Hernandez-Gonzalez A."/>
            <person name="Young N.D."/>
            <person name="Perteguer M.J."/>
        </authorList>
    </citation>
    <scope>NUCLEOTIDE SEQUENCE [LARGE SCALE GENOMIC DNA]</scope>
    <source>
        <strain evidence="3">AL3</strain>
        <tissue evidence="3">Liver</tissue>
    </source>
</reference>